<dbReference type="GO" id="GO:0016747">
    <property type="term" value="F:acyltransferase activity, transferring groups other than amino-acyl groups"/>
    <property type="evidence" value="ECO:0007669"/>
    <property type="project" value="InterPro"/>
</dbReference>
<feature type="domain" description="N-acetyltransferase" evidence="1">
    <location>
        <begin position="22"/>
        <end position="190"/>
    </location>
</feature>
<name>A0A8H9L295_9MICO</name>
<organism evidence="2 3">
    <name type="scientific">Promicromonospora citrea</name>
    <dbReference type="NCBI Taxonomy" id="43677"/>
    <lineage>
        <taxon>Bacteria</taxon>
        <taxon>Bacillati</taxon>
        <taxon>Actinomycetota</taxon>
        <taxon>Actinomycetes</taxon>
        <taxon>Micrococcales</taxon>
        <taxon>Promicromonosporaceae</taxon>
        <taxon>Promicromonospora</taxon>
    </lineage>
</organism>
<evidence type="ECO:0000313" key="2">
    <source>
        <dbReference type="EMBL" id="GGM20491.1"/>
    </source>
</evidence>
<dbReference type="Gene3D" id="3.40.630.30">
    <property type="match status" value="1"/>
</dbReference>
<dbReference type="Pfam" id="PF00583">
    <property type="entry name" value="Acetyltransf_1"/>
    <property type="match status" value="1"/>
</dbReference>
<keyword evidence="3" id="KW-1185">Reference proteome</keyword>
<comment type="caution">
    <text evidence="2">The sequence shown here is derived from an EMBL/GenBank/DDBJ whole genome shotgun (WGS) entry which is preliminary data.</text>
</comment>
<dbReference type="InterPro" id="IPR000182">
    <property type="entry name" value="GNAT_dom"/>
</dbReference>
<evidence type="ECO:0000259" key="1">
    <source>
        <dbReference type="PROSITE" id="PS51186"/>
    </source>
</evidence>
<proteinExistence type="predicted"/>
<dbReference type="Proteomes" id="UP000655589">
    <property type="component" value="Unassembled WGS sequence"/>
</dbReference>
<dbReference type="AlphaFoldDB" id="A0A8H9L295"/>
<reference evidence="2" key="1">
    <citation type="journal article" date="2014" name="Int. J. Syst. Evol. Microbiol.">
        <title>Complete genome sequence of Corynebacterium casei LMG S-19264T (=DSM 44701T), isolated from a smear-ripened cheese.</title>
        <authorList>
            <consortium name="US DOE Joint Genome Institute (JGI-PGF)"/>
            <person name="Walter F."/>
            <person name="Albersmeier A."/>
            <person name="Kalinowski J."/>
            <person name="Ruckert C."/>
        </authorList>
    </citation>
    <scope>NUCLEOTIDE SEQUENCE</scope>
    <source>
        <strain evidence="2">JCM 3051</strain>
    </source>
</reference>
<accession>A0A8H9L295</accession>
<evidence type="ECO:0000313" key="3">
    <source>
        <dbReference type="Proteomes" id="UP000655589"/>
    </source>
</evidence>
<keyword evidence="2" id="KW-0808">Transferase</keyword>
<dbReference type="PROSITE" id="PS51186">
    <property type="entry name" value="GNAT"/>
    <property type="match status" value="1"/>
</dbReference>
<gene>
    <name evidence="2" type="ORF">GCM10010102_15260</name>
</gene>
<dbReference type="InterPro" id="IPR016181">
    <property type="entry name" value="Acyl_CoA_acyltransferase"/>
</dbReference>
<protein>
    <submittedName>
        <fullName evidence="2">GNAT family N-acetyltransferase</fullName>
    </submittedName>
</protein>
<sequence length="357" mass="38852">MPAPDHPDAWTYHGIAAVDRAVETASLGYDDLARPVEQLVSGMLHQEYADKRRFAAVLERADGGAPTADDVIGYGFLSMPRDQNTHSADVYVGVHPDHRRRGVGTALAEAAERVAAETGRTTFFGWSLSPREAADDEDALVPATGAGRIPASAAGVLFARGRGYELEQVERMSRLDLPVDAAGLAAHEAGARAAAGDDYRVHTWDPLPEEWYEGYALLMTRMSTDVPQGGLDFGEETWDAARVQAYLQDRADSGQRLLTTLAVHVPTGEVVGGTSFLLQEGRPAYAFQEETIVLGTHRGHRLGMLVKAVNLRELAERYPLTERVHTFNAEENDHMLAINVALGFRPSGAEAALQKRR</sequence>
<dbReference type="SUPFAM" id="SSF55729">
    <property type="entry name" value="Acyl-CoA N-acyltransferases (Nat)"/>
    <property type="match status" value="2"/>
</dbReference>
<reference evidence="2" key="2">
    <citation type="submission" date="2020-09" db="EMBL/GenBank/DDBJ databases">
        <authorList>
            <person name="Sun Q."/>
            <person name="Ohkuma M."/>
        </authorList>
    </citation>
    <scope>NUCLEOTIDE SEQUENCE</scope>
    <source>
        <strain evidence="2">JCM 3051</strain>
    </source>
</reference>
<dbReference type="EMBL" id="BMPT01000004">
    <property type="protein sequence ID" value="GGM20491.1"/>
    <property type="molecule type" value="Genomic_DNA"/>
</dbReference>